<name>A0ABU8RJ96_9ACTN</name>
<comment type="caution">
    <text evidence="10">The sequence shown here is derived from an EMBL/GenBank/DDBJ whole genome shotgun (WGS) entry which is preliminary data.</text>
</comment>
<dbReference type="InterPro" id="IPR005135">
    <property type="entry name" value="Endo/exonuclease/phosphatase"/>
</dbReference>
<evidence type="ECO:0000256" key="8">
    <source>
        <dbReference type="ARBA" id="ARBA00023204"/>
    </source>
</evidence>
<dbReference type="InterPro" id="IPR051547">
    <property type="entry name" value="TDP2-like"/>
</dbReference>
<keyword evidence="3" id="KW-0540">Nuclease</keyword>
<comment type="cofactor">
    <cofactor evidence="1">
        <name>Mn(2+)</name>
        <dbReference type="ChEBI" id="CHEBI:29035"/>
    </cofactor>
</comment>
<dbReference type="PANTHER" id="PTHR15822">
    <property type="entry name" value="TRAF AND TNF RECEPTOR-ASSOCIATED PROTEIN"/>
    <property type="match status" value="1"/>
</dbReference>
<gene>
    <name evidence="10" type="ORF">WDZ17_07415</name>
</gene>
<evidence type="ECO:0000313" key="10">
    <source>
        <dbReference type="EMBL" id="MEJ5945125.1"/>
    </source>
</evidence>
<keyword evidence="4" id="KW-0479">Metal-binding</keyword>
<evidence type="ECO:0000313" key="11">
    <source>
        <dbReference type="Proteomes" id="UP001387100"/>
    </source>
</evidence>
<protein>
    <submittedName>
        <fullName evidence="10">Endonuclease/exonuclease/phosphatase family protein</fullName>
    </submittedName>
</protein>
<dbReference type="InterPro" id="IPR036691">
    <property type="entry name" value="Endo/exonu/phosph_ase_sf"/>
</dbReference>
<reference evidence="10 11" key="1">
    <citation type="journal article" date="2017" name="Int. J. Syst. Evol. Microbiol.">
        <title>Pseudokineococcus basanitobsidens sp. nov., isolated from volcanic rock.</title>
        <authorList>
            <person name="Lee D.W."/>
            <person name="Park M.Y."/>
            <person name="Kim J.J."/>
            <person name="Kim B.S."/>
        </authorList>
    </citation>
    <scope>NUCLEOTIDE SEQUENCE [LARGE SCALE GENOMIC DNA]</scope>
    <source>
        <strain evidence="10 11">DSM 103726</strain>
    </source>
</reference>
<keyword evidence="11" id="KW-1185">Reference proteome</keyword>
<feature type="domain" description="Endonuclease/exonuclease/phosphatase" evidence="9">
    <location>
        <begin position="24"/>
        <end position="245"/>
    </location>
</feature>
<dbReference type="Pfam" id="PF03372">
    <property type="entry name" value="Exo_endo_phos"/>
    <property type="match status" value="1"/>
</dbReference>
<keyword evidence="6" id="KW-0378">Hydrolase</keyword>
<dbReference type="SUPFAM" id="SSF56219">
    <property type="entry name" value="DNase I-like"/>
    <property type="match status" value="1"/>
</dbReference>
<comment type="cofactor">
    <cofactor evidence="2">
        <name>Mg(2+)</name>
        <dbReference type="ChEBI" id="CHEBI:18420"/>
    </cofactor>
</comment>
<proteinExistence type="predicted"/>
<sequence length="263" mass="26298">MSAVDRGAAAAPGAGSGPGALRVLTWNVHGLRAGADAVAQVLRDARCDVALLQEGPRGLRAVPRSADLARRSGLLVGAAGRPAAGCLVLVAARVHVHRSVVTALPVRGATTPVRGVAGAVVSLPGGPSTAVVSVHLGLTAGERADHVRRLGPVVDGLEEAVPEARDGGRAALVVGGDLNEAAGGPAWSALLPGGTDCWSAVREGDALGATFPARRPRTRIDGVLVRGGLRPRTADVVGPGPASDHRPLVVELVAPPEPAGRGT</sequence>
<dbReference type="Proteomes" id="UP001387100">
    <property type="component" value="Unassembled WGS sequence"/>
</dbReference>
<evidence type="ECO:0000256" key="3">
    <source>
        <dbReference type="ARBA" id="ARBA00022722"/>
    </source>
</evidence>
<dbReference type="Gene3D" id="3.60.10.10">
    <property type="entry name" value="Endonuclease/exonuclease/phosphatase"/>
    <property type="match status" value="1"/>
</dbReference>
<keyword evidence="7" id="KW-0460">Magnesium</keyword>
<evidence type="ECO:0000256" key="4">
    <source>
        <dbReference type="ARBA" id="ARBA00022723"/>
    </source>
</evidence>
<dbReference type="GO" id="GO:0004519">
    <property type="term" value="F:endonuclease activity"/>
    <property type="evidence" value="ECO:0007669"/>
    <property type="project" value="UniProtKB-KW"/>
</dbReference>
<accession>A0ABU8RJ96</accession>
<dbReference type="RefSeq" id="WP_339574507.1">
    <property type="nucleotide sequence ID" value="NZ_JBBIAA010000005.1"/>
</dbReference>
<evidence type="ECO:0000256" key="6">
    <source>
        <dbReference type="ARBA" id="ARBA00022801"/>
    </source>
</evidence>
<evidence type="ECO:0000256" key="2">
    <source>
        <dbReference type="ARBA" id="ARBA00001946"/>
    </source>
</evidence>
<evidence type="ECO:0000256" key="5">
    <source>
        <dbReference type="ARBA" id="ARBA00022763"/>
    </source>
</evidence>
<organism evidence="10 11">
    <name type="scientific">Pseudokineococcus basanitobsidens</name>
    <dbReference type="NCBI Taxonomy" id="1926649"/>
    <lineage>
        <taxon>Bacteria</taxon>
        <taxon>Bacillati</taxon>
        <taxon>Actinomycetota</taxon>
        <taxon>Actinomycetes</taxon>
        <taxon>Kineosporiales</taxon>
        <taxon>Kineosporiaceae</taxon>
        <taxon>Pseudokineococcus</taxon>
    </lineage>
</organism>
<keyword evidence="5" id="KW-0227">DNA damage</keyword>
<evidence type="ECO:0000256" key="1">
    <source>
        <dbReference type="ARBA" id="ARBA00001936"/>
    </source>
</evidence>
<evidence type="ECO:0000259" key="9">
    <source>
        <dbReference type="Pfam" id="PF03372"/>
    </source>
</evidence>
<keyword evidence="10" id="KW-0255">Endonuclease</keyword>
<dbReference type="PANTHER" id="PTHR15822:SF4">
    <property type="entry name" value="TYROSYL-DNA PHOSPHODIESTERASE 2"/>
    <property type="match status" value="1"/>
</dbReference>
<keyword evidence="8" id="KW-0234">DNA repair</keyword>
<evidence type="ECO:0000256" key="7">
    <source>
        <dbReference type="ARBA" id="ARBA00022842"/>
    </source>
</evidence>
<dbReference type="EMBL" id="JBBIAA010000005">
    <property type="protein sequence ID" value="MEJ5945125.1"/>
    <property type="molecule type" value="Genomic_DNA"/>
</dbReference>